<evidence type="ECO:0008006" key="3">
    <source>
        <dbReference type="Google" id="ProtNLM"/>
    </source>
</evidence>
<name>A0A1F6D3F4_HANXR</name>
<reference evidence="1 2" key="1">
    <citation type="journal article" date="2016" name="Nat. Commun.">
        <title>Thousands of microbial genomes shed light on interconnected biogeochemical processes in an aquifer system.</title>
        <authorList>
            <person name="Anantharaman K."/>
            <person name="Brown C.T."/>
            <person name="Hug L.A."/>
            <person name="Sharon I."/>
            <person name="Castelle C.J."/>
            <person name="Probst A.J."/>
            <person name="Thomas B.C."/>
            <person name="Singh A."/>
            <person name="Wilkins M.J."/>
            <person name="Karaoz U."/>
            <person name="Brodie E.L."/>
            <person name="Williams K.H."/>
            <person name="Hubbard S.S."/>
            <person name="Banfield J.F."/>
        </authorList>
    </citation>
    <scope>NUCLEOTIDE SEQUENCE [LARGE SCALE GENOMIC DNA]</scope>
    <source>
        <strain evidence="2">RIFCSPLOWO2_12_FULL_64_10</strain>
    </source>
</reference>
<organism evidence="1 2">
    <name type="scientific">Handelsmanbacteria sp. (strain RIFCSPLOWO2_12_FULL_64_10)</name>
    <dbReference type="NCBI Taxonomy" id="1817868"/>
    <lineage>
        <taxon>Bacteria</taxon>
        <taxon>Candidatus Handelsmaniibacteriota</taxon>
    </lineage>
</organism>
<dbReference type="AlphaFoldDB" id="A0A1F6D3F4"/>
<sequence>MSKDAGIRLRDDYSLKLPAEVVKKLRLRRGSRLYLREGKGSLVLMTAREKEVWEGFRGAVEQARREVASAGGVTDAEIEAAVRKVRLRRGNKFPRCFCKVR</sequence>
<proteinExistence type="predicted"/>
<dbReference type="Proteomes" id="UP000178606">
    <property type="component" value="Unassembled WGS sequence"/>
</dbReference>
<evidence type="ECO:0000313" key="2">
    <source>
        <dbReference type="Proteomes" id="UP000178606"/>
    </source>
</evidence>
<dbReference type="EMBL" id="MFKF01000059">
    <property type="protein sequence ID" value="OGG55841.1"/>
    <property type="molecule type" value="Genomic_DNA"/>
</dbReference>
<gene>
    <name evidence="1" type="ORF">A3F84_24830</name>
</gene>
<evidence type="ECO:0000313" key="1">
    <source>
        <dbReference type="EMBL" id="OGG55841.1"/>
    </source>
</evidence>
<accession>A0A1F6D3F4</accession>
<comment type="caution">
    <text evidence="1">The sequence shown here is derived from an EMBL/GenBank/DDBJ whole genome shotgun (WGS) entry which is preliminary data.</text>
</comment>
<protein>
    <recommendedName>
        <fullName evidence="3">SpoVT-AbrB domain-containing protein</fullName>
    </recommendedName>
</protein>